<dbReference type="RefSeq" id="WP_103587632.1">
    <property type="nucleotide sequence ID" value="NZ_CP192781.1"/>
</dbReference>
<feature type="compositionally biased region" description="Low complexity" evidence="1">
    <location>
        <begin position="589"/>
        <end position="605"/>
    </location>
</feature>
<dbReference type="PANTHER" id="PTHR34700">
    <property type="entry name" value="POTASSIUM BINDING PROTEIN KBP"/>
    <property type="match status" value="1"/>
</dbReference>
<protein>
    <submittedName>
        <fullName evidence="3">LysM peptidoglycan-binding domain-containing protein</fullName>
    </submittedName>
</protein>
<feature type="compositionally biased region" description="Low complexity" evidence="1">
    <location>
        <begin position="178"/>
        <end position="189"/>
    </location>
</feature>
<sequence length="690" mass="71191">MNNKRAGLLALIVLGVATLLMVFFVLPRMSSDDKPIGDVINQAGNDVKNSVEMGGEKAGDLLSDAAKDTENVAEKVGRLAESANQSIKDMTGRFADNKVPSNEEFAAARKKVEDSLKELDNVAIPESLDETTSRLITTARTAAERTIAFLRGLPADASAAAAQVRRLGGVFAGTDDGAPVPEKPATAPTPAAPAPAPASTPADAAKVPTFDVLRVEPNGSAVIAGKAVPGSKLEIVNNGQVIAQTKVEGSGDFVAVLDNPLKPGDHEIILRSTGTDGTAVQSQETATVSVPAQKNGELLAMVTTPGKASRLMSVPEGAPATDTAQATPPATAVPAQPQTTPATPVQNGTTTTMSPSQTPAATPSETPTIRVLAVEFEGSKIFVAGSAPAGAAVRVLVDDKQIGNGKAEASGSFVIEGDVDLSVGNHIVTAEALDAAGNVTVRVRVPFARPETDQATVAMQQTPAQPSAPANGTAAQTPDVVSDRSAFEALRIDVTKAFSILSGLYKDGNTPALEEVAAAKSATAIALRSLSEFRTAATADAAFTTFAGDIAAKARALFTIIDGLPNNVAAVGKQIAGLADRFAELNAPAPASADAPSAQAQAPAPTTGPKTFEQAPLAHSDSAVIIRRGDTLWQISRRVYGQGVRYTTIYLANQDQIKNPDLIEPGQIFGVPESALPNAEELHRKRMMGR</sequence>
<feature type="compositionally biased region" description="Low complexity" evidence="1">
    <location>
        <begin position="318"/>
        <end position="346"/>
    </location>
</feature>
<feature type="compositionally biased region" description="Polar residues" evidence="1">
    <location>
        <begin position="455"/>
        <end position="476"/>
    </location>
</feature>
<dbReference type="CDD" id="cd00118">
    <property type="entry name" value="LysM"/>
    <property type="match status" value="1"/>
</dbReference>
<feature type="domain" description="LysM" evidence="2">
    <location>
        <begin position="622"/>
        <end position="671"/>
    </location>
</feature>
<name>A0AAW9FBZ4_9HYPH</name>
<comment type="caution">
    <text evidence="3">The sequence shown here is derived from an EMBL/GenBank/DDBJ whole genome shotgun (WGS) entry which is preliminary data.</text>
</comment>
<dbReference type="InterPro" id="IPR018392">
    <property type="entry name" value="LysM"/>
</dbReference>
<dbReference type="InterPro" id="IPR052196">
    <property type="entry name" value="Bact_Kbp"/>
</dbReference>
<evidence type="ECO:0000313" key="3">
    <source>
        <dbReference type="EMBL" id="MDX8303380.1"/>
    </source>
</evidence>
<dbReference type="SMART" id="SM00257">
    <property type="entry name" value="LysM"/>
    <property type="match status" value="1"/>
</dbReference>
<evidence type="ECO:0000259" key="2">
    <source>
        <dbReference type="PROSITE" id="PS51782"/>
    </source>
</evidence>
<feature type="region of interest" description="Disordered" evidence="1">
    <location>
        <begin position="174"/>
        <end position="203"/>
    </location>
</feature>
<organism evidence="3">
    <name type="scientific">Agrobacterium rosae</name>
    <dbReference type="NCBI Taxonomy" id="1972867"/>
    <lineage>
        <taxon>Bacteria</taxon>
        <taxon>Pseudomonadati</taxon>
        <taxon>Pseudomonadota</taxon>
        <taxon>Alphaproteobacteria</taxon>
        <taxon>Hyphomicrobiales</taxon>
        <taxon>Rhizobiaceae</taxon>
        <taxon>Rhizobium/Agrobacterium group</taxon>
        <taxon>Agrobacterium</taxon>
    </lineage>
</organism>
<proteinExistence type="predicted"/>
<dbReference type="Gene3D" id="3.10.350.10">
    <property type="entry name" value="LysM domain"/>
    <property type="match status" value="1"/>
</dbReference>
<dbReference type="Pfam" id="PF01476">
    <property type="entry name" value="LysM"/>
    <property type="match status" value="1"/>
</dbReference>
<evidence type="ECO:0000256" key="1">
    <source>
        <dbReference type="SAM" id="MobiDB-lite"/>
    </source>
</evidence>
<accession>A0AAW9FBZ4</accession>
<dbReference type="PROSITE" id="PS51782">
    <property type="entry name" value="LYSM"/>
    <property type="match status" value="1"/>
</dbReference>
<feature type="region of interest" description="Disordered" evidence="1">
    <location>
        <begin position="312"/>
        <end position="365"/>
    </location>
</feature>
<reference evidence="3" key="1">
    <citation type="journal article" date="2023" name="Phytobiomes J">
        <title>Deciphering the key players within the bacterial microbiota associated with aerial crown gall tumors on rhododendron: Insights into the gallobiome.</title>
        <authorList>
            <person name="Kuzmanovic N."/>
            <person name="Nesme J."/>
            <person name="Wolf J."/>
            <person name="Neumann-Schaal M."/>
            <person name="Petersen J."/>
            <person name="Fernandez-Gnecco G."/>
            <person name="Sproeer C."/>
            <person name="Bunk B."/>
            <person name="Overmann J."/>
            <person name="Sorensen S.J."/>
            <person name="Idczak E."/>
            <person name="Smalla K."/>
        </authorList>
    </citation>
    <scope>NUCLEOTIDE SEQUENCE</scope>
    <source>
        <strain evidence="3">Rho-11.1</strain>
    </source>
</reference>
<gene>
    <name evidence="3" type="ORF">RMR22_14055</name>
</gene>
<dbReference type="AlphaFoldDB" id="A0AAW9FBZ4"/>
<dbReference type="InterPro" id="IPR036779">
    <property type="entry name" value="LysM_dom_sf"/>
</dbReference>
<feature type="region of interest" description="Disordered" evidence="1">
    <location>
        <begin position="589"/>
        <end position="616"/>
    </location>
</feature>
<dbReference type="EMBL" id="JAVRAF010000003">
    <property type="protein sequence ID" value="MDX8303380.1"/>
    <property type="molecule type" value="Genomic_DNA"/>
</dbReference>
<dbReference type="PANTHER" id="PTHR34700:SF4">
    <property type="entry name" value="PHAGE-LIKE ELEMENT PBSX PROTEIN XKDP"/>
    <property type="match status" value="1"/>
</dbReference>
<feature type="region of interest" description="Disordered" evidence="1">
    <location>
        <begin position="455"/>
        <end position="478"/>
    </location>
</feature>
<feature type="compositionally biased region" description="Polar residues" evidence="1">
    <location>
        <begin position="347"/>
        <end position="365"/>
    </location>
</feature>